<dbReference type="InterPro" id="IPR050951">
    <property type="entry name" value="Retrovirus_Pol_polyprotein"/>
</dbReference>
<dbReference type="PANTHER" id="PTHR37984">
    <property type="entry name" value="PROTEIN CBG26694"/>
    <property type="match status" value="1"/>
</dbReference>
<accession>A0A6B0VDU6</accession>
<evidence type="ECO:0000313" key="3">
    <source>
        <dbReference type="EMBL" id="MXU99711.1"/>
    </source>
</evidence>
<name>A0A6B0VDU6_IXORI</name>
<feature type="compositionally biased region" description="Basic and acidic residues" evidence="1">
    <location>
        <begin position="480"/>
        <end position="489"/>
    </location>
</feature>
<dbReference type="InterPro" id="IPR012337">
    <property type="entry name" value="RNaseH-like_sf"/>
</dbReference>
<dbReference type="PROSITE" id="PS50994">
    <property type="entry name" value="INTEGRASE"/>
    <property type="match status" value="1"/>
</dbReference>
<dbReference type="Gene3D" id="3.30.420.10">
    <property type="entry name" value="Ribonuclease H-like superfamily/Ribonuclease H"/>
    <property type="match status" value="1"/>
</dbReference>
<dbReference type="InterPro" id="IPR001584">
    <property type="entry name" value="Integrase_cat-core"/>
</dbReference>
<proteinExistence type="predicted"/>
<reference evidence="3" key="1">
    <citation type="submission" date="2019-12" db="EMBL/GenBank/DDBJ databases">
        <title>An insight into the sialome of adult female Ixodes ricinus ticks feeding for 6 days.</title>
        <authorList>
            <person name="Perner J."/>
            <person name="Ribeiro J.M.C."/>
        </authorList>
    </citation>
    <scope>NUCLEOTIDE SEQUENCE</scope>
    <source>
        <strain evidence="3">Semi-engorged</strain>
        <tissue evidence="3">Salivary glands</tissue>
    </source>
</reference>
<dbReference type="InterPro" id="IPR036397">
    <property type="entry name" value="RNaseH_sf"/>
</dbReference>
<sequence>MSPSVADWYSRCVKCSARRAPNPRPRAPLSEEAATFPFDCVAIDITGLFPTTERGHKYILVLSDYFTRWVEAFPLKTQESKQVANSLVHNFFSHYGMPSALHSDQGRTFESNVFQEMCSILVIRKTRTSPYHPQSDGLVEQFNPTLMNSLSAYVNETQTDWDIKLPLVMMSYRSSVHESTGYSPCYLLFGRNMNIPADMLLDVHGHTNMASMSGYEQYASRLRTSLQKARGHAIVNDMKSKDAQKRHYDSTISEEDYKPGDRVLLHSPAVPRGQSSKLYLPWLGSYVVLKKLPNNVYRIQEETGKRKWRVVHHNRLKRVADGKEPVLLPARTLSQVADNNLPPPAPALKDFPDIIITENEDNDPAPIPPAVPDYLDIIDLEGDDLYFDAVERLPPVQAAEDPLLADALEYPPLLDILDNELHVYDQAEENGDQGTDGGQPNTPPANDAYLLDDDQLPVVLLPSDDVTPTDLPVGVPQQAEPEKRYVLRP</sequence>
<dbReference type="InterPro" id="IPR054465">
    <property type="entry name" value="Integrase_p58-like_C"/>
</dbReference>
<dbReference type="AlphaFoldDB" id="A0A6B0VDU6"/>
<dbReference type="Pfam" id="PF00665">
    <property type="entry name" value="rve"/>
    <property type="match status" value="1"/>
</dbReference>
<feature type="region of interest" description="Disordered" evidence="1">
    <location>
        <begin position="428"/>
        <end position="449"/>
    </location>
</feature>
<dbReference type="PANTHER" id="PTHR37984:SF15">
    <property type="entry name" value="INTEGRASE CATALYTIC DOMAIN-CONTAINING PROTEIN"/>
    <property type="match status" value="1"/>
</dbReference>
<dbReference type="GO" id="GO:0015074">
    <property type="term" value="P:DNA integration"/>
    <property type="evidence" value="ECO:0007669"/>
    <property type="project" value="InterPro"/>
</dbReference>
<protein>
    <submittedName>
        <fullName evidence="3">Putative transposon ty3-i gag-pol polyprotein</fullName>
    </submittedName>
</protein>
<organism evidence="3">
    <name type="scientific">Ixodes ricinus</name>
    <name type="common">Common tick</name>
    <name type="synonym">Acarus ricinus</name>
    <dbReference type="NCBI Taxonomy" id="34613"/>
    <lineage>
        <taxon>Eukaryota</taxon>
        <taxon>Metazoa</taxon>
        <taxon>Ecdysozoa</taxon>
        <taxon>Arthropoda</taxon>
        <taxon>Chelicerata</taxon>
        <taxon>Arachnida</taxon>
        <taxon>Acari</taxon>
        <taxon>Parasitiformes</taxon>
        <taxon>Ixodida</taxon>
        <taxon>Ixodoidea</taxon>
        <taxon>Ixodidae</taxon>
        <taxon>Ixodinae</taxon>
        <taxon>Ixodes</taxon>
    </lineage>
</organism>
<dbReference type="GO" id="GO:0003676">
    <property type="term" value="F:nucleic acid binding"/>
    <property type="evidence" value="ECO:0007669"/>
    <property type="project" value="InterPro"/>
</dbReference>
<dbReference type="EMBL" id="GIFC01017628">
    <property type="protein sequence ID" value="MXU99711.1"/>
    <property type="molecule type" value="Transcribed_RNA"/>
</dbReference>
<feature type="region of interest" description="Disordered" evidence="1">
    <location>
        <begin position="462"/>
        <end position="489"/>
    </location>
</feature>
<evidence type="ECO:0000259" key="2">
    <source>
        <dbReference type="PROSITE" id="PS50994"/>
    </source>
</evidence>
<dbReference type="SUPFAM" id="SSF53098">
    <property type="entry name" value="Ribonuclease H-like"/>
    <property type="match status" value="1"/>
</dbReference>
<dbReference type="Pfam" id="PF22938">
    <property type="entry name" value="Integrase_p58_C"/>
    <property type="match status" value="1"/>
</dbReference>
<evidence type="ECO:0000256" key="1">
    <source>
        <dbReference type="SAM" id="MobiDB-lite"/>
    </source>
</evidence>
<feature type="domain" description="Integrase catalytic" evidence="2">
    <location>
        <begin position="33"/>
        <end position="192"/>
    </location>
</feature>
<dbReference type="FunFam" id="3.30.420.10:FF:000032">
    <property type="entry name" value="Retrovirus-related Pol polyprotein from transposon 297-like Protein"/>
    <property type="match status" value="1"/>
</dbReference>